<dbReference type="OrthoDB" id="680700at2"/>
<dbReference type="RefSeq" id="WP_013767879.1">
    <property type="nucleotide sequence ID" value="NC_015510.1"/>
</dbReference>
<dbReference type="HOGENOM" id="CLU_002997_1_1_10"/>
<evidence type="ECO:0000256" key="4">
    <source>
        <dbReference type="ARBA" id="ARBA00023136"/>
    </source>
</evidence>
<reference key="2">
    <citation type="submission" date="2011-04" db="EMBL/GenBank/DDBJ databases">
        <title>Complete sequence of chromosome of Haliscomenobacter hydrossis DSM 1100.</title>
        <authorList>
            <consortium name="US DOE Joint Genome Institute (JGI-PGF)"/>
            <person name="Lucas S."/>
            <person name="Han J."/>
            <person name="Lapidus A."/>
            <person name="Bruce D."/>
            <person name="Goodwin L."/>
            <person name="Pitluck S."/>
            <person name="Peters L."/>
            <person name="Kyrpides N."/>
            <person name="Mavromatis K."/>
            <person name="Ivanova N."/>
            <person name="Ovchinnikova G."/>
            <person name="Pagani I."/>
            <person name="Daligault H."/>
            <person name="Detter J.C."/>
            <person name="Han C."/>
            <person name="Land M."/>
            <person name="Hauser L."/>
            <person name="Markowitz V."/>
            <person name="Cheng J.-F."/>
            <person name="Hugenholtz P."/>
            <person name="Woyke T."/>
            <person name="Wu D."/>
            <person name="Verbarg S."/>
            <person name="Frueling A."/>
            <person name="Brambilla E."/>
            <person name="Klenk H.-P."/>
            <person name="Eisen J.A."/>
        </authorList>
    </citation>
    <scope>NUCLEOTIDE SEQUENCE</scope>
    <source>
        <strain>DSM 1100</strain>
    </source>
</reference>
<comment type="subcellular location">
    <subcellularLocation>
        <location evidence="1">Membrane</location>
        <topology evidence="1">Single-pass membrane protein</topology>
    </subcellularLocation>
</comment>
<proteinExistence type="predicted"/>
<evidence type="ECO:0000313" key="8">
    <source>
        <dbReference type="Proteomes" id="UP000008461"/>
    </source>
</evidence>
<dbReference type="GO" id="GO:0005886">
    <property type="term" value="C:plasma membrane"/>
    <property type="evidence" value="ECO:0007669"/>
    <property type="project" value="InterPro"/>
</dbReference>
<keyword evidence="8" id="KW-1185">Reference proteome</keyword>
<protein>
    <recommendedName>
        <fullName evidence="6">Translocation and assembly module TamB C-terminal domain-containing protein</fullName>
    </recommendedName>
</protein>
<dbReference type="GO" id="GO:0009306">
    <property type="term" value="P:protein secretion"/>
    <property type="evidence" value="ECO:0007669"/>
    <property type="project" value="InterPro"/>
</dbReference>
<keyword evidence="4 5" id="KW-0472">Membrane</keyword>
<name>F4KSE6_HALH1</name>
<dbReference type="Proteomes" id="UP000008461">
    <property type="component" value="Chromosome"/>
</dbReference>
<evidence type="ECO:0000259" key="6">
    <source>
        <dbReference type="Pfam" id="PF04357"/>
    </source>
</evidence>
<evidence type="ECO:0000313" key="7">
    <source>
        <dbReference type="EMBL" id="AEE53349.1"/>
    </source>
</evidence>
<dbReference type="PANTHER" id="PTHR36985">
    <property type="entry name" value="TRANSLOCATION AND ASSEMBLY MODULE SUBUNIT TAMB"/>
    <property type="match status" value="1"/>
</dbReference>
<evidence type="ECO:0000256" key="3">
    <source>
        <dbReference type="ARBA" id="ARBA00022989"/>
    </source>
</evidence>
<organism evidence="7 8">
    <name type="scientific">Haliscomenobacter hydrossis (strain ATCC 27775 / DSM 1100 / LMG 10767 / O)</name>
    <dbReference type="NCBI Taxonomy" id="760192"/>
    <lineage>
        <taxon>Bacteria</taxon>
        <taxon>Pseudomonadati</taxon>
        <taxon>Bacteroidota</taxon>
        <taxon>Saprospiria</taxon>
        <taxon>Saprospirales</taxon>
        <taxon>Haliscomenobacteraceae</taxon>
        <taxon>Haliscomenobacter</taxon>
    </lineage>
</organism>
<dbReference type="InterPro" id="IPR007452">
    <property type="entry name" value="TamB_C"/>
</dbReference>
<dbReference type="KEGG" id="hhy:Halhy_5524"/>
<keyword evidence="3 5" id="KW-1133">Transmembrane helix</keyword>
<feature type="transmembrane region" description="Helical" evidence="5">
    <location>
        <begin position="26"/>
        <end position="48"/>
    </location>
</feature>
<dbReference type="eggNOG" id="COG2911">
    <property type="taxonomic scope" value="Bacteria"/>
</dbReference>
<dbReference type="Pfam" id="PF04357">
    <property type="entry name" value="TamB"/>
    <property type="match status" value="1"/>
</dbReference>
<dbReference type="STRING" id="760192.Halhy_5524"/>
<dbReference type="PANTHER" id="PTHR36985:SF1">
    <property type="entry name" value="TRANSLOCATION AND ASSEMBLY MODULE SUBUNIT TAMB"/>
    <property type="match status" value="1"/>
</dbReference>
<reference evidence="7 8" key="1">
    <citation type="journal article" date="2011" name="Stand. Genomic Sci.">
        <title>Complete genome sequence of Haliscomenobacter hydrossis type strain (O).</title>
        <authorList>
            <consortium name="US DOE Joint Genome Institute (JGI-PGF)"/>
            <person name="Daligault H."/>
            <person name="Lapidus A."/>
            <person name="Zeytun A."/>
            <person name="Nolan M."/>
            <person name="Lucas S."/>
            <person name="Del Rio T.G."/>
            <person name="Tice H."/>
            <person name="Cheng J.F."/>
            <person name="Tapia R."/>
            <person name="Han C."/>
            <person name="Goodwin L."/>
            <person name="Pitluck S."/>
            <person name="Liolios K."/>
            <person name="Pagani I."/>
            <person name="Ivanova N."/>
            <person name="Huntemann M."/>
            <person name="Mavromatis K."/>
            <person name="Mikhailova N."/>
            <person name="Pati A."/>
            <person name="Chen A."/>
            <person name="Palaniappan K."/>
            <person name="Land M."/>
            <person name="Hauser L."/>
            <person name="Brambilla E.M."/>
            <person name="Rohde M."/>
            <person name="Verbarg S."/>
            <person name="Goker M."/>
            <person name="Bristow J."/>
            <person name="Eisen J.A."/>
            <person name="Markowitz V."/>
            <person name="Hugenholtz P."/>
            <person name="Kyrpides N.C."/>
            <person name="Klenk H.P."/>
            <person name="Woyke T."/>
        </authorList>
    </citation>
    <scope>NUCLEOTIDE SEQUENCE [LARGE SCALE GENOMIC DNA]</scope>
    <source>
        <strain evidence="8">ATCC 27775 / DSM 1100 / LMG 10767 / O</strain>
    </source>
</reference>
<dbReference type="EMBL" id="CP002691">
    <property type="protein sequence ID" value="AEE53349.1"/>
    <property type="molecule type" value="Genomic_DNA"/>
</dbReference>
<evidence type="ECO:0000256" key="5">
    <source>
        <dbReference type="SAM" id="Phobius"/>
    </source>
</evidence>
<feature type="domain" description="Translocation and assembly module TamB C-terminal" evidence="6">
    <location>
        <begin position="1158"/>
        <end position="1602"/>
    </location>
</feature>
<keyword evidence="2 5" id="KW-0812">Transmembrane</keyword>
<accession>F4KSE6</accession>
<evidence type="ECO:0000256" key="2">
    <source>
        <dbReference type="ARBA" id="ARBA00022692"/>
    </source>
</evidence>
<sequence>MENQDQKTRQDWREVRWGLWQIYRRVAAILRITLTVLAVGVTTLFLIFQVPMVQEWAIDEITKAISKTTGTRTEVGHFRLSLFNHLVLNDVYIEDDQRDTLLFCKNLSAQIKLSPITLLREGLVFDELSVSKGRFNIKKAPAAEMNNLEILLEKLFPPQQTVTKKEKKPFKLAIKKLNLDDVIFLKNDLHRGQRMKIVLARGRIAIDKMNLPGKRLEAKYIRLKGARILIDELPYGPGYEDSLTEIEEQVPAVDSTAADTTTWNVVVKEINFSESVFHLHNYRKAPKKSSARDTIDYAHMEVRDIDVKIKNFAIKKEVFSGNLNNISFREKSGFELSKLAAKEAIVSSREITLNGMALITPNSNIGDTLQLKFDSFDDFADFPNAVRLDTKFDGAKIAMRDIMAFASDLNTNPFFRKNRETTLSIDGRMYGVINNLNGRKLRILLPDGTFLQGRFDARNLAVKDNESIELRMDQLSTSMRTLRDLLPNFSLPKNFDKLGKLQYRGDFIGFFNSFTTIGQLFTSIGSADLNVSLKNTESPERASYSGIVTLNNFDLGKWTDNNNLGKISLRAAVGEGDGYGLAGKNARAKLTADIKSFEFKGYKYSNAHMEGELKARQFDGNLNIKDDNIDLVFAGKVDLSKDIPEYIFNSSINRLNLQKLNFSKEEIVLTGNVDINIQANNLVDLVGKAEFRDFDINKGDQTYHFKLVDIRSTLDTAGGRELNIASDVMDAQLQGRFDIEKIPAALQLFIYDNFPGFANRFRIPKIDSLLRPQQFEYNIKIKDSGGLHELLNAQLGPLKNFELTGNFDNLTSKLEAKLKAPEFRFGSISATDLGLIVDLTDGEGYMNFNTEALNLNEKLKLPDITLLTILDRDTIDFSLNYADHSSKVLSKVDLNGRFYIRDTSTMLMQLKNSNLRLLNSTWSINPKNSIAFGKDYIDVQDFVLQHENKSIYLDRLGRKGVKLAMNNMDLNLLNDYLNFEPMKFGGRCNVEARVEDVLSLKNLGISVVSDTFLINRDDWGLMRLDLKMKDRQHPLEAYFAMTKDTAQLLLEGYYNLSTFGESSEQKARYFDANLNIHSYPLRIADYFVGDVFKNLYGYFDTDLHINGDINNPNIGGKMHLIKGGFTVDYLKTTYTFNKGDVVVDNFLFDMSDMLLYDKRKNRAQLDGGIRHDHLQHFGFNATLRTIEPFLALDTKKGDNEQFYGQAIGMGKINFSGSFQRPDISVNAAVGEGSRLVIPVSNERKVGQFEFVKFVEKTPQKDQKEEEDRELTGVGIDLDITVQRGAEIQIIFNEQSGDVIKGAGRGAVQISVPRGGDFKMFGEIVIDEGEYLFTLYNLFNKGFRVKEGGTLTWNGNPFGATINLEAEYRDLSASVYSFIQEYLATTTDEELKAAANRNTNIDLRMKLRGDLLKPTIDFDLSFPNLRGELQSFAESKIRILKQDQNELNKQVSGLILFGQFLPADFALGNQARAFALNSVSELVSNQVSLMVTELLKDLVGDGVLSDINFNIRQALTSSGSNEFQFSLKPYFLQDRLSVQVGGNIQNSVPGTENVGTFVGTDVVIEYAITPDRNLKLRIFQKLQPDVGGRRFQVGTGLSFRKEYNSFADFIKSFKKATRSEKLKANSEK</sequence>
<evidence type="ECO:0000256" key="1">
    <source>
        <dbReference type="ARBA" id="ARBA00004167"/>
    </source>
</evidence>
<gene>
    <name evidence="7" type="ordered locus">Halhy_5524</name>
</gene>